<dbReference type="InterPro" id="IPR025113">
    <property type="entry name" value="TRL-like"/>
</dbReference>
<proteinExistence type="predicted"/>
<protein>
    <submittedName>
        <fullName evidence="2">Uncharacterized protein</fullName>
    </submittedName>
</protein>
<dbReference type="AlphaFoldDB" id="A0A9D1N002"/>
<dbReference type="EMBL" id="DVOD01000023">
    <property type="protein sequence ID" value="HIU92148.1"/>
    <property type="molecule type" value="Genomic_DNA"/>
</dbReference>
<feature type="chain" id="PRO_5038955873" evidence="1">
    <location>
        <begin position="21"/>
        <end position="123"/>
    </location>
</feature>
<reference evidence="2" key="1">
    <citation type="submission" date="2020-10" db="EMBL/GenBank/DDBJ databases">
        <authorList>
            <person name="Gilroy R."/>
        </authorList>
    </citation>
    <scope>NUCLEOTIDE SEQUENCE</scope>
    <source>
        <strain evidence="2">CHK154-7741</strain>
    </source>
</reference>
<sequence>MKKLILSIFIVNVLAQSAHAIGINTSAYYDKGAIFSGSTFPQSTANAVNLPKQQNLQKLKTGYAAKTNFFGLVEIGDSGIDKAAKQANITQIHYVDTTVSKVYIPLLFIPIYAKTTRTTVYGE</sequence>
<dbReference type="Pfam" id="PF13146">
    <property type="entry name" value="TRL"/>
    <property type="match status" value="1"/>
</dbReference>
<organism evidence="2 3">
    <name type="scientific">Candidatus Limenecus avicola</name>
    <dbReference type="NCBI Taxonomy" id="2840847"/>
    <lineage>
        <taxon>Bacteria</taxon>
        <taxon>Bacillati</taxon>
        <taxon>Bacillota</taxon>
        <taxon>Clostridia</taxon>
        <taxon>Eubacteriales</taxon>
        <taxon>Clostridiaceae</taxon>
        <taxon>Clostridiaceae incertae sedis</taxon>
        <taxon>Candidatus Limenecus</taxon>
    </lineage>
</organism>
<dbReference type="Proteomes" id="UP000886748">
    <property type="component" value="Unassembled WGS sequence"/>
</dbReference>
<feature type="signal peptide" evidence="1">
    <location>
        <begin position="1"/>
        <end position="20"/>
    </location>
</feature>
<evidence type="ECO:0000313" key="3">
    <source>
        <dbReference type="Proteomes" id="UP000886748"/>
    </source>
</evidence>
<comment type="caution">
    <text evidence="2">The sequence shown here is derived from an EMBL/GenBank/DDBJ whole genome shotgun (WGS) entry which is preliminary data.</text>
</comment>
<keyword evidence="1" id="KW-0732">Signal</keyword>
<evidence type="ECO:0000313" key="2">
    <source>
        <dbReference type="EMBL" id="HIU92148.1"/>
    </source>
</evidence>
<accession>A0A9D1N002</accession>
<reference evidence="2" key="2">
    <citation type="journal article" date="2021" name="PeerJ">
        <title>Extensive microbial diversity within the chicken gut microbiome revealed by metagenomics and culture.</title>
        <authorList>
            <person name="Gilroy R."/>
            <person name="Ravi A."/>
            <person name="Getino M."/>
            <person name="Pursley I."/>
            <person name="Horton D.L."/>
            <person name="Alikhan N.F."/>
            <person name="Baker D."/>
            <person name="Gharbi K."/>
            <person name="Hall N."/>
            <person name="Watson M."/>
            <person name="Adriaenssens E.M."/>
            <person name="Foster-Nyarko E."/>
            <person name="Jarju S."/>
            <person name="Secka A."/>
            <person name="Antonio M."/>
            <person name="Oren A."/>
            <person name="Chaudhuri R.R."/>
            <person name="La Ragione R."/>
            <person name="Hildebrand F."/>
            <person name="Pallen M.J."/>
        </authorList>
    </citation>
    <scope>NUCLEOTIDE SEQUENCE</scope>
    <source>
        <strain evidence="2">CHK154-7741</strain>
    </source>
</reference>
<name>A0A9D1N002_9CLOT</name>
<evidence type="ECO:0000256" key="1">
    <source>
        <dbReference type="SAM" id="SignalP"/>
    </source>
</evidence>
<gene>
    <name evidence="2" type="ORF">IAD26_03320</name>
</gene>